<evidence type="ECO:0000313" key="1">
    <source>
        <dbReference type="EMBL" id="EIW20330.1"/>
    </source>
</evidence>
<protein>
    <submittedName>
        <fullName evidence="1">Mu-like prophage protein Com</fullName>
    </submittedName>
</protein>
<organism evidence="1 2">
    <name type="scientific">Pelosinus fermentans B4</name>
    <dbReference type="NCBI Taxonomy" id="1149862"/>
    <lineage>
        <taxon>Bacteria</taxon>
        <taxon>Bacillati</taxon>
        <taxon>Bacillota</taxon>
        <taxon>Negativicutes</taxon>
        <taxon>Selenomonadales</taxon>
        <taxon>Sporomusaceae</taxon>
        <taxon>Pelosinus</taxon>
    </lineage>
</organism>
<dbReference type="OrthoDB" id="2066462at2"/>
<evidence type="ECO:0000313" key="2">
    <source>
        <dbReference type="Proteomes" id="UP000004324"/>
    </source>
</evidence>
<keyword evidence="2" id="KW-1185">Reference proteome</keyword>
<dbReference type="AlphaFoldDB" id="I8RN07"/>
<proteinExistence type="predicted"/>
<sequence length="62" mass="7226">MEIKDKDLRYAKPKWPEVRCGQCNRLLFRGIVEDMEIKCSRCGTIQCIGGCKQETRMNVCSR</sequence>
<dbReference type="RefSeq" id="WP_007931088.1">
    <property type="nucleotide sequence ID" value="NZ_AKVJ01000007.1"/>
</dbReference>
<reference evidence="1 2" key="1">
    <citation type="journal article" date="2012" name="J. Bacteriol.">
        <title>Draft Genome Sequences for Two Metal-Reducing Pelosinus fermentans Strains Isolated from a Cr(VI)-Contaminated Site and for Type Strain R7.</title>
        <authorList>
            <person name="Brown S.D."/>
            <person name="Podar M."/>
            <person name="Klingeman D.M."/>
            <person name="Johnson C.M."/>
            <person name="Yang Z.K."/>
            <person name="Utturkar S.M."/>
            <person name="Land M.L."/>
            <person name="Mosher J.J."/>
            <person name="Hurt R.A.Jr."/>
            <person name="Phelps T.J."/>
            <person name="Palumbo A.V."/>
            <person name="Arkin A.P."/>
            <person name="Hazen T.C."/>
            <person name="Elias D.A."/>
        </authorList>
    </citation>
    <scope>NUCLEOTIDE SEQUENCE [LARGE SCALE GENOMIC DNA]</scope>
    <source>
        <strain evidence="1 2">B4</strain>
    </source>
</reference>
<dbReference type="Pfam" id="PF10122">
    <property type="entry name" value="Zn_ribbon_Com"/>
    <property type="match status" value="1"/>
</dbReference>
<accession>I8RN07</accession>
<dbReference type="Proteomes" id="UP000004324">
    <property type="component" value="Unassembled WGS sequence"/>
</dbReference>
<gene>
    <name evidence="1" type="ORF">FB4_2294</name>
</gene>
<comment type="caution">
    <text evidence="1">The sequence shown here is derived from an EMBL/GenBank/DDBJ whole genome shotgun (WGS) entry which is preliminary data.</text>
</comment>
<dbReference type="InterPro" id="IPR019294">
    <property type="entry name" value="Translation_reg_Com"/>
</dbReference>
<name>I8RN07_9FIRM</name>
<dbReference type="EMBL" id="AKVJ01000007">
    <property type="protein sequence ID" value="EIW20330.1"/>
    <property type="molecule type" value="Genomic_DNA"/>
</dbReference>